<organism evidence="9 10">
    <name type="scientific">Trichosporon asahii var. asahii (strain CBS 8904)</name>
    <name type="common">Yeast</name>
    <dbReference type="NCBI Taxonomy" id="1220162"/>
    <lineage>
        <taxon>Eukaryota</taxon>
        <taxon>Fungi</taxon>
        <taxon>Dikarya</taxon>
        <taxon>Basidiomycota</taxon>
        <taxon>Agaricomycotina</taxon>
        <taxon>Tremellomycetes</taxon>
        <taxon>Trichosporonales</taxon>
        <taxon>Trichosporonaceae</taxon>
        <taxon>Trichosporon</taxon>
    </lineage>
</organism>
<dbReference type="OrthoDB" id="3639251at2759"/>
<dbReference type="STRING" id="1220162.K1VU90"/>
<accession>K1VU90</accession>
<dbReference type="EMBL" id="AMBO01000268">
    <property type="protein sequence ID" value="EKD03092.1"/>
    <property type="molecule type" value="Genomic_DNA"/>
</dbReference>
<feature type="transmembrane region" description="Helical" evidence="7">
    <location>
        <begin position="460"/>
        <end position="482"/>
    </location>
</feature>
<dbReference type="PROSITE" id="PS50850">
    <property type="entry name" value="MFS"/>
    <property type="match status" value="1"/>
</dbReference>
<dbReference type="HOGENOM" id="CLU_001265_0_1_1"/>
<feature type="transmembrane region" description="Helical" evidence="7">
    <location>
        <begin position="301"/>
        <end position="321"/>
    </location>
</feature>
<feature type="transmembrane region" description="Helical" evidence="7">
    <location>
        <begin position="199"/>
        <end position="219"/>
    </location>
</feature>
<protein>
    <recommendedName>
        <fullName evidence="8">Major facilitator superfamily (MFS) profile domain-containing protein</fullName>
    </recommendedName>
</protein>
<evidence type="ECO:0000256" key="6">
    <source>
        <dbReference type="SAM" id="MobiDB-lite"/>
    </source>
</evidence>
<feature type="transmembrane region" description="Helical" evidence="7">
    <location>
        <begin position="427"/>
        <end position="448"/>
    </location>
</feature>
<dbReference type="Gene3D" id="1.20.1250.20">
    <property type="entry name" value="MFS general substrate transporter like domains"/>
    <property type="match status" value="2"/>
</dbReference>
<name>K1VU90_TRIAC</name>
<dbReference type="PANTHER" id="PTHR43791">
    <property type="entry name" value="PERMEASE-RELATED"/>
    <property type="match status" value="1"/>
</dbReference>
<dbReference type="InterPro" id="IPR036259">
    <property type="entry name" value="MFS_trans_sf"/>
</dbReference>
<feature type="transmembrane region" description="Helical" evidence="7">
    <location>
        <begin position="138"/>
        <end position="160"/>
    </location>
</feature>
<dbReference type="FunFam" id="1.20.1250.20:FF:000018">
    <property type="entry name" value="MFS transporter permease"/>
    <property type="match status" value="1"/>
</dbReference>
<keyword evidence="10" id="KW-1185">Reference proteome</keyword>
<reference evidence="9 10" key="1">
    <citation type="journal article" date="2012" name="Eukaryot. Cell">
        <title>Genome sequence of the Trichosporon asahii environmental strain CBS 8904.</title>
        <authorList>
            <person name="Yang R.Y."/>
            <person name="Li H.T."/>
            <person name="Zhu H."/>
            <person name="Zhou G.P."/>
            <person name="Wang M."/>
            <person name="Wang L."/>
        </authorList>
    </citation>
    <scope>NUCLEOTIDE SEQUENCE [LARGE SCALE GENOMIC DNA]</scope>
    <source>
        <strain evidence="9 10">CBS 8904</strain>
    </source>
</reference>
<feature type="domain" description="Major facilitator superfamily (MFS) profile" evidence="8">
    <location>
        <begin position="71"/>
        <end position="487"/>
    </location>
</feature>
<feature type="transmembrane region" description="Helical" evidence="7">
    <location>
        <begin position="395"/>
        <end position="415"/>
    </location>
</feature>
<keyword evidence="5 7" id="KW-0472">Membrane</keyword>
<evidence type="ECO:0000259" key="8">
    <source>
        <dbReference type="PROSITE" id="PS50850"/>
    </source>
</evidence>
<evidence type="ECO:0000256" key="1">
    <source>
        <dbReference type="ARBA" id="ARBA00004141"/>
    </source>
</evidence>
<feature type="transmembrane region" description="Helical" evidence="7">
    <location>
        <begin position="366"/>
        <end position="383"/>
    </location>
</feature>
<evidence type="ECO:0000256" key="2">
    <source>
        <dbReference type="ARBA" id="ARBA00022448"/>
    </source>
</evidence>
<evidence type="ECO:0000313" key="9">
    <source>
        <dbReference type="EMBL" id="EKD03092.1"/>
    </source>
</evidence>
<evidence type="ECO:0000256" key="7">
    <source>
        <dbReference type="SAM" id="Phobius"/>
    </source>
</evidence>
<keyword evidence="3 7" id="KW-0812">Transmembrane</keyword>
<feature type="transmembrane region" description="Helical" evidence="7">
    <location>
        <begin position="109"/>
        <end position="126"/>
    </location>
</feature>
<dbReference type="InterPro" id="IPR020846">
    <property type="entry name" value="MFS_dom"/>
</dbReference>
<dbReference type="InterPro" id="IPR011701">
    <property type="entry name" value="MFS"/>
</dbReference>
<comment type="caution">
    <text evidence="9">The sequence shown here is derived from an EMBL/GenBank/DDBJ whole genome shotgun (WGS) entry which is preliminary data.</text>
</comment>
<evidence type="ECO:0000256" key="4">
    <source>
        <dbReference type="ARBA" id="ARBA00022989"/>
    </source>
</evidence>
<feature type="region of interest" description="Disordered" evidence="6">
    <location>
        <begin position="24"/>
        <end position="43"/>
    </location>
</feature>
<gene>
    <name evidence="9" type="ORF">A1Q2_02541</name>
</gene>
<feature type="transmembrane region" description="Helical" evidence="7">
    <location>
        <begin position="231"/>
        <end position="253"/>
    </location>
</feature>
<comment type="subcellular location">
    <subcellularLocation>
        <location evidence="1">Membrane</location>
        <topology evidence="1">Multi-pass membrane protein</topology>
    </subcellularLocation>
</comment>
<dbReference type="AlphaFoldDB" id="K1VU90"/>
<feature type="transmembrane region" description="Helical" evidence="7">
    <location>
        <begin position="333"/>
        <end position="354"/>
    </location>
</feature>
<keyword evidence="4 7" id="KW-1133">Transmembrane helix</keyword>
<dbReference type="eggNOG" id="KOG2533">
    <property type="taxonomic scope" value="Eukaryota"/>
</dbReference>
<dbReference type="Proteomes" id="UP000006757">
    <property type="component" value="Unassembled WGS sequence"/>
</dbReference>
<keyword evidence="2" id="KW-0813">Transport</keyword>
<feature type="transmembrane region" description="Helical" evidence="7">
    <location>
        <begin position="166"/>
        <end position="187"/>
    </location>
</feature>
<evidence type="ECO:0000256" key="3">
    <source>
        <dbReference type="ARBA" id="ARBA00022692"/>
    </source>
</evidence>
<dbReference type="GO" id="GO:0022857">
    <property type="term" value="F:transmembrane transporter activity"/>
    <property type="evidence" value="ECO:0007669"/>
    <property type="project" value="InterPro"/>
</dbReference>
<evidence type="ECO:0000313" key="10">
    <source>
        <dbReference type="Proteomes" id="UP000006757"/>
    </source>
</evidence>
<dbReference type="OMA" id="KQEEWRI"/>
<evidence type="ECO:0000256" key="5">
    <source>
        <dbReference type="ARBA" id="ARBA00023136"/>
    </source>
</evidence>
<dbReference type="InParanoid" id="K1VU90"/>
<dbReference type="GO" id="GO:0016020">
    <property type="term" value="C:membrane"/>
    <property type="evidence" value="ECO:0007669"/>
    <property type="project" value="UniProtKB-SubCell"/>
</dbReference>
<dbReference type="SUPFAM" id="SSF103473">
    <property type="entry name" value="MFS general substrate transporter"/>
    <property type="match status" value="1"/>
</dbReference>
<dbReference type="Pfam" id="PF07690">
    <property type="entry name" value="MFS_1"/>
    <property type="match status" value="1"/>
</dbReference>
<sequence length="506" mass="56374">MGPTTADTPPRGELDRLDSIEKKESISHNEYASSDPSGLEGQDGKVDIDHGIDPVLLKRIIRKVDWRLVPTLAAMYCVSLIDRTNLSYARQANNMWMDTELGTKYGNRYSIITAVFFIPYIILEIPSQFGLRRFGARIWLGGAVVIWGIIELCMGFVTTWSQLAGLRAALGAFEAALFPGATYLLACWYPRRQMASRTAFFYISSAFVASCTTPLGYAYGLLHRKGNLSGWAWMFVFSGILTIIVGLIGFIFLTDVPNKAKFLTEEERAIVNLRIERDRADSVDDPITWAKVRRYLADWKLWMYGVWFMSNNLLTYSQAYFLPVILKSMGFDYVGQMLLGTPTYAWTIIPSIVCARIADNYRGMRAPMVMFNTACAIAGTAMFSKLSMDQKAARYAGVFLAVGGANANVGLIISWSQTSLRQQSKRAVSSALIILWGGIGGILAAVTMLQKEAAIGYPTGINFCLGMNAFVFVGAGLLSLYYRMRNRQADQGKVVLENDENFRYQP</sequence>
<proteinExistence type="predicted"/>
<dbReference type="PANTHER" id="PTHR43791:SF3">
    <property type="entry name" value="MAJOR FACILITATOR SUPERFAMILY (MFS) PROFILE DOMAIN-CONTAINING PROTEIN"/>
    <property type="match status" value="1"/>
</dbReference>